<organism evidence="1">
    <name type="scientific">Amphora coffeiformis</name>
    <dbReference type="NCBI Taxonomy" id="265554"/>
    <lineage>
        <taxon>Eukaryota</taxon>
        <taxon>Sar</taxon>
        <taxon>Stramenopiles</taxon>
        <taxon>Ochrophyta</taxon>
        <taxon>Bacillariophyta</taxon>
        <taxon>Bacillariophyceae</taxon>
        <taxon>Bacillariophycidae</taxon>
        <taxon>Thalassiophysales</taxon>
        <taxon>Catenulaceae</taxon>
        <taxon>Amphora</taxon>
    </lineage>
</organism>
<proteinExistence type="predicted"/>
<evidence type="ECO:0000313" key="1">
    <source>
        <dbReference type="EMBL" id="CAE0411952.1"/>
    </source>
</evidence>
<sequence>MTNNNMQAMELELKWAAAIKEAATIDADAVSDLEYLQHAIVAKEKVPKALKRIKRMEHFKQQYGIQKDGCVEDAIRDLNAFDEAHPNFILALGGLETEKNTHVHVLSVDYAQFVAKKMKTEEAFKILMRGIFHYSKRVNPTLLRCGRALSFWRMPKRLVGATFLHKPKKGALLCSRTLIPFVSTKW</sequence>
<accession>A0A7S3L7D9</accession>
<protein>
    <submittedName>
        <fullName evidence="1">Uncharacterized protein</fullName>
    </submittedName>
</protein>
<dbReference type="AlphaFoldDB" id="A0A7S3L7D9"/>
<dbReference type="EMBL" id="HBIM01011114">
    <property type="protein sequence ID" value="CAE0411952.1"/>
    <property type="molecule type" value="Transcribed_RNA"/>
</dbReference>
<gene>
    <name evidence="1" type="ORF">ACOF00016_LOCUS9234</name>
</gene>
<reference evidence="1" key="1">
    <citation type="submission" date="2021-01" db="EMBL/GenBank/DDBJ databases">
        <authorList>
            <person name="Corre E."/>
            <person name="Pelletier E."/>
            <person name="Niang G."/>
            <person name="Scheremetjew M."/>
            <person name="Finn R."/>
            <person name="Kale V."/>
            <person name="Holt S."/>
            <person name="Cochrane G."/>
            <person name="Meng A."/>
            <person name="Brown T."/>
            <person name="Cohen L."/>
        </authorList>
    </citation>
    <scope>NUCLEOTIDE SEQUENCE</scope>
    <source>
        <strain evidence="1">CCMP127</strain>
    </source>
</reference>
<name>A0A7S3L7D9_9STRA</name>